<dbReference type="HOGENOM" id="CLU_2868293_0_0_1"/>
<proteinExistence type="predicted"/>
<keyword evidence="3" id="KW-1185">Reference proteome</keyword>
<protein>
    <submittedName>
        <fullName evidence="2">Uncharacterized protein</fullName>
    </submittedName>
</protein>
<feature type="compositionally biased region" description="Polar residues" evidence="1">
    <location>
        <begin position="52"/>
        <end position="64"/>
    </location>
</feature>
<evidence type="ECO:0000256" key="1">
    <source>
        <dbReference type="SAM" id="MobiDB-lite"/>
    </source>
</evidence>
<dbReference type="EMBL" id="KN821560">
    <property type="protein sequence ID" value="KIJ04737.1"/>
    <property type="molecule type" value="Genomic_DNA"/>
</dbReference>
<feature type="region of interest" description="Disordered" evidence="1">
    <location>
        <begin position="38"/>
        <end position="64"/>
    </location>
</feature>
<evidence type="ECO:0000313" key="3">
    <source>
        <dbReference type="Proteomes" id="UP000053647"/>
    </source>
</evidence>
<dbReference type="OrthoDB" id="10517268at2759"/>
<name>A0A0C9T923_PAXIN</name>
<reference evidence="2 3" key="1">
    <citation type="submission" date="2014-06" db="EMBL/GenBank/DDBJ databases">
        <authorList>
            <consortium name="DOE Joint Genome Institute"/>
            <person name="Kuo A."/>
            <person name="Kohler A."/>
            <person name="Nagy L.G."/>
            <person name="Floudas D."/>
            <person name="Copeland A."/>
            <person name="Barry K.W."/>
            <person name="Cichocki N."/>
            <person name="Veneault-Fourrey C."/>
            <person name="LaButti K."/>
            <person name="Lindquist E.A."/>
            <person name="Lipzen A."/>
            <person name="Lundell T."/>
            <person name="Morin E."/>
            <person name="Murat C."/>
            <person name="Sun H."/>
            <person name="Tunlid A."/>
            <person name="Henrissat B."/>
            <person name="Grigoriev I.V."/>
            <person name="Hibbett D.S."/>
            <person name="Martin F."/>
            <person name="Nordberg H.P."/>
            <person name="Cantor M.N."/>
            <person name="Hua S.X."/>
        </authorList>
    </citation>
    <scope>NUCLEOTIDE SEQUENCE [LARGE SCALE GENOMIC DNA]</scope>
    <source>
        <strain evidence="2 3">ATCC 200175</strain>
    </source>
</reference>
<dbReference type="AlphaFoldDB" id="A0A0C9T923"/>
<reference evidence="3" key="2">
    <citation type="submission" date="2015-01" db="EMBL/GenBank/DDBJ databases">
        <title>Evolutionary Origins and Diversification of the Mycorrhizal Mutualists.</title>
        <authorList>
            <consortium name="DOE Joint Genome Institute"/>
            <consortium name="Mycorrhizal Genomics Consortium"/>
            <person name="Kohler A."/>
            <person name="Kuo A."/>
            <person name="Nagy L.G."/>
            <person name="Floudas D."/>
            <person name="Copeland A."/>
            <person name="Barry K.W."/>
            <person name="Cichocki N."/>
            <person name="Veneault-Fourrey C."/>
            <person name="LaButti K."/>
            <person name="Lindquist E.A."/>
            <person name="Lipzen A."/>
            <person name="Lundell T."/>
            <person name="Morin E."/>
            <person name="Murat C."/>
            <person name="Riley R."/>
            <person name="Ohm R."/>
            <person name="Sun H."/>
            <person name="Tunlid A."/>
            <person name="Henrissat B."/>
            <person name="Grigoriev I.V."/>
            <person name="Hibbett D.S."/>
            <person name="Martin F."/>
        </authorList>
    </citation>
    <scope>NUCLEOTIDE SEQUENCE [LARGE SCALE GENOMIC DNA]</scope>
    <source>
        <strain evidence="3">ATCC 200175</strain>
    </source>
</reference>
<accession>A0A0C9T923</accession>
<gene>
    <name evidence="2" type="ORF">PAXINDRAFT_21970</name>
</gene>
<evidence type="ECO:0000313" key="2">
    <source>
        <dbReference type="EMBL" id="KIJ04737.1"/>
    </source>
</evidence>
<sequence>MRPNDRWGQCHGTLEVGASGGRKISMSNIIKPDELTMTVSSTPWRSEKEGSSLVTSPSMSQAVD</sequence>
<dbReference type="Proteomes" id="UP000053647">
    <property type="component" value="Unassembled WGS sequence"/>
</dbReference>
<organism evidence="2 3">
    <name type="scientific">Paxillus involutus ATCC 200175</name>
    <dbReference type="NCBI Taxonomy" id="664439"/>
    <lineage>
        <taxon>Eukaryota</taxon>
        <taxon>Fungi</taxon>
        <taxon>Dikarya</taxon>
        <taxon>Basidiomycota</taxon>
        <taxon>Agaricomycotina</taxon>
        <taxon>Agaricomycetes</taxon>
        <taxon>Agaricomycetidae</taxon>
        <taxon>Boletales</taxon>
        <taxon>Paxilineae</taxon>
        <taxon>Paxillaceae</taxon>
        <taxon>Paxillus</taxon>
    </lineage>
</organism>